<feature type="transmembrane region" description="Helical" evidence="10">
    <location>
        <begin position="362"/>
        <end position="384"/>
    </location>
</feature>
<dbReference type="eggNOG" id="COG2208">
    <property type="taxonomic scope" value="Bacteria"/>
</dbReference>
<dbReference type="Gene3D" id="3.60.40.10">
    <property type="entry name" value="PPM-type phosphatase domain"/>
    <property type="match status" value="1"/>
</dbReference>
<dbReference type="PANTHER" id="PTHR43156:SF2">
    <property type="entry name" value="STAGE II SPORULATION PROTEIN E"/>
    <property type="match status" value="1"/>
</dbReference>
<dbReference type="Proteomes" id="UP000030993">
    <property type="component" value="Unassembled WGS sequence"/>
</dbReference>
<keyword evidence="13" id="KW-1185">Reference proteome</keyword>
<keyword evidence="6" id="KW-0418">Kinase</keyword>
<dbReference type="AlphaFoldDB" id="A0A0B2K205"/>
<dbReference type="Gene3D" id="3.30.450.20">
    <property type="entry name" value="PAS domain"/>
    <property type="match status" value="1"/>
</dbReference>
<dbReference type="Pfam" id="PF13581">
    <property type="entry name" value="HATPase_c_2"/>
    <property type="match status" value="1"/>
</dbReference>
<dbReference type="Pfam" id="PF07228">
    <property type="entry name" value="SpoIIE"/>
    <property type="match status" value="1"/>
</dbReference>
<dbReference type="SUPFAM" id="SSF158472">
    <property type="entry name" value="HAMP domain-like"/>
    <property type="match status" value="1"/>
</dbReference>
<evidence type="ECO:0000256" key="1">
    <source>
        <dbReference type="ARBA" id="ARBA00004651"/>
    </source>
</evidence>
<dbReference type="InterPro" id="IPR001932">
    <property type="entry name" value="PPM-type_phosphatase-like_dom"/>
</dbReference>
<evidence type="ECO:0000256" key="10">
    <source>
        <dbReference type="SAM" id="Phobius"/>
    </source>
</evidence>
<keyword evidence="4" id="KW-0808">Transferase</keyword>
<dbReference type="CDD" id="cd16936">
    <property type="entry name" value="HATPase_RsbW-like"/>
    <property type="match status" value="1"/>
</dbReference>
<evidence type="ECO:0000313" key="13">
    <source>
        <dbReference type="Proteomes" id="UP000030993"/>
    </source>
</evidence>
<evidence type="ECO:0000256" key="2">
    <source>
        <dbReference type="ARBA" id="ARBA00022475"/>
    </source>
</evidence>
<dbReference type="SMART" id="SM00304">
    <property type="entry name" value="HAMP"/>
    <property type="match status" value="1"/>
</dbReference>
<dbReference type="InterPro" id="IPR036457">
    <property type="entry name" value="PPM-type-like_dom_sf"/>
</dbReference>
<dbReference type="Pfam" id="PF02743">
    <property type="entry name" value="dCache_1"/>
    <property type="match status" value="1"/>
</dbReference>
<proteinExistence type="predicted"/>
<keyword evidence="3" id="KW-0597">Phosphoprotein</keyword>
<evidence type="ECO:0000256" key="3">
    <source>
        <dbReference type="ARBA" id="ARBA00022553"/>
    </source>
</evidence>
<organism evidence="12 13">
    <name type="scientific">Anaerovibrio lipolyticus</name>
    <dbReference type="NCBI Taxonomy" id="82374"/>
    <lineage>
        <taxon>Bacteria</taxon>
        <taxon>Bacillati</taxon>
        <taxon>Bacillota</taxon>
        <taxon>Negativicutes</taxon>
        <taxon>Selenomonadales</taxon>
        <taxon>Selenomonadaceae</taxon>
        <taxon>Anaerovibrio</taxon>
    </lineage>
</organism>
<feature type="transmembrane region" description="Helical" evidence="10">
    <location>
        <begin position="12"/>
        <end position="36"/>
    </location>
</feature>
<evidence type="ECO:0000313" key="12">
    <source>
        <dbReference type="EMBL" id="KHM52933.1"/>
    </source>
</evidence>
<evidence type="ECO:0000256" key="7">
    <source>
        <dbReference type="ARBA" id="ARBA00022801"/>
    </source>
</evidence>
<dbReference type="CDD" id="cd12913">
    <property type="entry name" value="PDC1_MCP_like"/>
    <property type="match status" value="1"/>
</dbReference>
<keyword evidence="9 10" id="KW-0472">Membrane</keyword>
<evidence type="ECO:0000256" key="8">
    <source>
        <dbReference type="ARBA" id="ARBA00022989"/>
    </source>
</evidence>
<comment type="caution">
    <text evidence="12">The sequence shown here is derived from an EMBL/GenBank/DDBJ whole genome shotgun (WGS) entry which is preliminary data.</text>
</comment>
<dbReference type="Gene3D" id="3.30.565.10">
    <property type="entry name" value="Histidine kinase-like ATPase, C-terminal domain"/>
    <property type="match status" value="1"/>
</dbReference>
<dbReference type="InterPro" id="IPR029151">
    <property type="entry name" value="Sensor-like_sf"/>
</dbReference>
<dbReference type="GO" id="GO:0007165">
    <property type="term" value="P:signal transduction"/>
    <property type="evidence" value="ECO:0007669"/>
    <property type="project" value="InterPro"/>
</dbReference>
<dbReference type="GO" id="GO:0016301">
    <property type="term" value="F:kinase activity"/>
    <property type="evidence" value="ECO:0007669"/>
    <property type="project" value="UniProtKB-KW"/>
</dbReference>
<dbReference type="GO" id="GO:0016791">
    <property type="term" value="F:phosphatase activity"/>
    <property type="evidence" value="ECO:0007669"/>
    <property type="project" value="TreeGrafter"/>
</dbReference>
<dbReference type="SUPFAM" id="SSF103190">
    <property type="entry name" value="Sensory domain-like"/>
    <property type="match status" value="1"/>
</dbReference>
<sequence>MEAMKLDIKKRLFMLMLLGSLLSFLFLGSSLFYGLYGVWDSFNANKEEATVVVADYNRDFAKEQTQETMDRSVELKSETVSFEVNAIKEDVKYLSNEVSEILKSPQNYELKKLPNAADGNLPGGIPYVHFSPELKSQGITPELEKEIQLVSNIGEQMQSLGLYYVNVFVASKNGYTIYYDTSDEKGYVAILSREEWRDTYDARKRGWYTEGMNSQEPVFSDVYTSITGVKIISCVMPYFDQNGIAGVLGVDCSPKNLFIQEEEGKVHESFIINKKGVILLSTVQKSFFPPNKVLKRMRQRFTGYEKVFVDNEEYFLSYAPIDNTDWCMGTLVSKEEVMKDAVTAQHRMVEQMNIFYTSFARIILLMGGLTIVISLVLFSLILYCSAKIATRVSKPVYALMAGADEIAKGNFQYKIQIHTGDELEQLAENFNKMTDALNHYTQEIAYRAKEKSRVEAELSAATNIQISLLPSPLPPRDEFSLAAAMYTAKEVGGDFYDYYLIDEKYLAVTIGDVSDKGVPAALFMAGVKTVIKNNILSAMKKGVTLEAALYYANNQIIDANKENYFVSVFAGILNIETGEFTYVNCGHNPPALMDGEAISYLPSFKTNAVLGVKANWKNTENKIHLKQNSFLFLYTNGVTDALNGNKEFFAKERMEQVLKEMGTEAAPEEIIKGMNEAVISHIKGTGENVEQSDDITMLVLYYKGCDDMDSEKEIVIPAKVEELPKIVSFITEISRATDCSERSINQLMLVVEEIFVNIAEYAYKDKEAVAIIKGKLYGKPPEIELKFIDEGVPYNPLEKDDPDIDAALEDREIGGLGIYLVKKQVDNISYERQGKKNILTIRKKMI</sequence>
<keyword evidence="8 10" id="KW-1133">Transmembrane helix</keyword>
<evidence type="ECO:0000256" key="6">
    <source>
        <dbReference type="ARBA" id="ARBA00022777"/>
    </source>
</evidence>
<dbReference type="STRING" id="82374.NZ47_01825"/>
<comment type="subcellular location">
    <subcellularLocation>
        <location evidence="1">Cell membrane</location>
        <topology evidence="1">Multi-pass membrane protein</topology>
    </subcellularLocation>
</comment>
<keyword evidence="7" id="KW-0378">Hydrolase</keyword>
<dbReference type="InterPro" id="IPR036890">
    <property type="entry name" value="HATPase_C_sf"/>
</dbReference>
<evidence type="ECO:0000256" key="9">
    <source>
        <dbReference type="ARBA" id="ARBA00023136"/>
    </source>
</evidence>
<dbReference type="SUPFAM" id="SSF81606">
    <property type="entry name" value="PP2C-like"/>
    <property type="match status" value="1"/>
</dbReference>
<feature type="domain" description="HAMP" evidence="11">
    <location>
        <begin position="390"/>
        <end position="442"/>
    </location>
</feature>
<dbReference type="InterPro" id="IPR052016">
    <property type="entry name" value="Bact_Sigma-Reg"/>
</dbReference>
<protein>
    <recommendedName>
        <fullName evidence="11">HAMP domain-containing protein</fullName>
    </recommendedName>
</protein>
<accession>A0A0B2K205</accession>
<dbReference type="eggNOG" id="COG2172">
    <property type="taxonomic scope" value="Bacteria"/>
</dbReference>
<dbReference type="PANTHER" id="PTHR43156">
    <property type="entry name" value="STAGE II SPORULATION PROTEIN E-RELATED"/>
    <property type="match status" value="1"/>
</dbReference>
<dbReference type="InterPro" id="IPR003660">
    <property type="entry name" value="HAMP_dom"/>
</dbReference>
<dbReference type="EMBL" id="JSCE01000033">
    <property type="protein sequence ID" value="KHM52933.1"/>
    <property type="molecule type" value="Genomic_DNA"/>
</dbReference>
<dbReference type="InterPro" id="IPR033479">
    <property type="entry name" value="dCache_1"/>
</dbReference>
<evidence type="ECO:0000256" key="4">
    <source>
        <dbReference type="ARBA" id="ARBA00022679"/>
    </source>
</evidence>
<gene>
    <name evidence="12" type="ORF">NZ47_01825</name>
</gene>
<dbReference type="PROSITE" id="PS50885">
    <property type="entry name" value="HAMP"/>
    <property type="match status" value="1"/>
</dbReference>
<dbReference type="Gene3D" id="6.10.340.10">
    <property type="match status" value="1"/>
</dbReference>
<dbReference type="Pfam" id="PF00672">
    <property type="entry name" value="HAMP"/>
    <property type="match status" value="1"/>
</dbReference>
<dbReference type="CDD" id="cd06225">
    <property type="entry name" value="HAMP"/>
    <property type="match status" value="1"/>
</dbReference>
<evidence type="ECO:0000259" key="11">
    <source>
        <dbReference type="PROSITE" id="PS50885"/>
    </source>
</evidence>
<keyword evidence="2" id="KW-1003">Cell membrane</keyword>
<reference evidence="12 13" key="1">
    <citation type="journal article" date="2013" name="PLoS ONE">
        <title>Identification and characterization of three novel lipases belonging to families II and V from Anaerovibrio lipolyticus 5ST.</title>
        <authorList>
            <person name="Prive F."/>
            <person name="Kaderbhai N.N."/>
            <person name="Girdwood S."/>
            <person name="Worgan H.J."/>
            <person name="Pinloche E."/>
            <person name="Scollan N.D."/>
            <person name="Huws S.A."/>
            <person name="Newbold C.J."/>
        </authorList>
    </citation>
    <scope>NUCLEOTIDE SEQUENCE [LARGE SCALE GENOMIC DNA]</scope>
    <source>
        <strain evidence="12 13">5S</strain>
    </source>
</reference>
<keyword evidence="5 10" id="KW-0812">Transmembrane</keyword>
<dbReference type="SMART" id="SM00331">
    <property type="entry name" value="PP2C_SIG"/>
    <property type="match status" value="1"/>
</dbReference>
<name>A0A0B2K205_9FIRM</name>
<evidence type="ECO:0000256" key="5">
    <source>
        <dbReference type="ARBA" id="ARBA00022692"/>
    </source>
</evidence>
<dbReference type="InterPro" id="IPR003594">
    <property type="entry name" value="HATPase_dom"/>
</dbReference>
<dbReference type="GO" id="GO:0005886">
    <property type="term" value="C:plasma membrane"/>
    <property type="evidence" value="ECO:0007669"/>
    <property type="project" value="UniProtKB-SubCell"/>
</dbReference>